<protein>
    <submittedName>
        <fullName evidence="2">Uncharacterized protein</fullName>
    </submittedName>
</protein>
<keyword evidence="3" id="KW-1185">Reference proteome</keyword>
<accession>A0A8H5F6K2</accession>
<feature type="compositionally biased region" description="Low complexity" evidence="1">
    <location>
        <begin position="237"/>
        <end position="277"/>
    </location>
</feature>
<feature type="compositionally biased region" description="Low complexity" evidence="1">
    <location>
        <begin position="66"/>
        <end position="90"/>
    </location>
</feature>
<feature type="compositionally biased region" description="Pro residues" evidence="1">
    <location>
        <begin position="207"/>
        <end position="216"/>
    </location>
</feature>
<dbReference type="AlphaFoldDB" id="A0A8H5F6K2"/>
<sequence length="428" mass="46405">MSAPTTPNQPEDSVSRLRPTRGRRDRSPVSLFALPSYGYDAPKAPKPLAKLDPRHKPQVKAGLGLSSAAPWSKSHSPSSSFDSDMSASSSKGGRPRNGSSGFIHSLGRRKSLVKAPPPPLPTAPSVRSLIDPPETINTPDSASFLVPTEDEVKRHQLQKASRMLGEDIPPSLIYGSVGLGRVVKEDSIHRRSHSSSSSRLHDLPVISPLPPLPVPSPSNSKTSSPINSKFRRPKTAPSSQDSVPFSSSPSSLSHPNPDSLVIASSHSSLSNSSASDILPLEDQKNLPPRFQRSTDPSSSSKDAARSQIQPQQPAKLRRAATLKPLNISTPSNTIHAHSHSDDIKHLTPASNIDTPFASAIEIEQAARPDPEERSETPFVDSLIPKGAYFTAKTWTKGATERRERREGWSGEWNRQDMQDVISKLRNLK</sequence>
<dbReference type="EMBL" id="JAACJM010000384">
    <property type="protein sequence ID" value="KAF5325571.1"/>
    <property type="molecule type" value="Genomic_DNA"/>
</dbReference>
<evidence type="ECO:0000313" key="2">
    <source>
        <dbReference type="EMBL" id="KAF5325571.1"/>
    </source>
</evidence>
<reference evidence="2 3" key="1">
    <citation type="journal article" date="2020" name="ISME J.">
        <title>Uncovering the hidden diversity of litter-decomposition mechanisms in mushroom-forming fungi.</title>
        <authorList>
            <person name="Floudas D."/>
            <person name="Bentzer J."/>
            <person name="Ahren D."/>
            <person name="Johansson T."/>
            <person name="Persson P."/>
            <person name="Tunlid A."/>
        </authorList>
    </citation>
    <scope>NUCLEOTIDE SEQUENCE [LARGE SCALE GENOMIC DNA]</scope>
    <source>
        <strain evidence="2 3">CBS 291.85</strain>
    </source>
</reference>
<comment type="caution">
    <text evidence="2">The sequence shown here is derived from an EMBL/GenBank/DDBJ whole genome shotgun (WGS) entry which is preliminary data.</text>
</comment>
<evidence type="ECO:0000256" key="1">
    <source>
        <dbReference type="SAM" id="MobiDB-lite"/>
    </source>
</evidence>
<feature type="compositionally biased region" description="Polar residues" evidence="1">
    <location>
        <begin position="326"/>
        <end position="335"/>
    </location>
</feature>
<gene>
    <name evidence="2" type="ORF">D9758_018229</name>
</gene>
<feature type="region of interest" description="Disordered" evidence="1">
    <location>
        <begin position="1"/>
        <end position="148"/>
    </location>
</feature>
<feature type="region of interest" description="Disordered" evidence="1">
    <location>
        <begin position="187"/>
        <end position="350"/>
    </location>
</feature>
<dbReference type="OrthoDB" id="3232670at2759"/>
<feature type="compositionally biased region" description="Polar residues" evidence="1">
    <location>
        <begin position="1"/>
        <end position="12"/>
    </location>
</feature>
<organism evidence="2 3">
    <name type="scientific">Tetrapyrgos nigripes</name>
    <dbReference type="NCBI Taxonomy" id="182062"/>
    <lineage>
        <taxon>Eukaryota</taxon>
        <taxon>Fungi</taxon>
        <taxon>Dikarya</taxon>
        <taxon>Basidiomycota</taxon>
        <taxon>Agaricomycotina</taxon>
        <taxon>Agaricomycetes</taxon>
        <taxon>Agaricomycetidae</taxon>
        <taxon>Agaricales</taxon>
        <taxon>Marasmiineae</taxon>
        <taxon>Marasmiaceae</taxon>
        <taxon>Tetrapyrgos</taxon>
    </lineage>
</organism>
<dbReference type="Proteomes" id="UP000559256">
    <property type="component" value="Unassembled WGS sequence"/>
</dbReference>
<proteinExistence type="predicted"/>
<feature type="compositionally biased region" description="Polar residues" evidence="1">
    <location>
        <begin position="291"/>
        <end position="312"/>
    </location>
</feature>
<feature type="compositionally biased region" description="Low complexity" evidence="1">
    <location>
        <begin position="194"/>
        <end position="206"/>
    </location>
</feature>
<evidence type="ECO:0000313" key="3">
    <source>
        <dbReference type="Proteomes" id="UP000559256"/>
    </source>
</evidence>
<name>A0A8H5F6K2_9AGAR</name>